<dbReference type="InterPro" id="IPR051975">
    <property type="entry name" value="mtLSU_mL45"/>
</dbReference>
<dbReference type="GO" id="GO:0005743">
    <property type="term" value="C:mitochondrial inner membrane"/>
    <property type="evidence" value="ECO:0007669"/>
    <property type="project" value="InterPro"/>
</dbReference>
<evidence type="ECO:0000256" key="3">
    <source>
        <dbReference type="ARBA" id="ARBA00023128"/>
    </source>
</evidence>
<evidence type="ECO:0008006" key="6">
    <source>
        <dbReference type="Google" id="ProtNLM"/>
    </source>
</evidence>
<name>A0AA39QX14_9LECA</name>
<dbReference type="Gene3D" id="3.10.450.240">
    <property type="match status" value="1"/>
</dbReference>
<dbReference type="InterPro" id="IPR024621">
    <property type="entry name" value="Mba1"/>
</dbReference>
<dbReference type="EMBL" id="JAFEKC020000017">
    <property type="protein sequence ID" value="KAK0509956.1"/>
    <property type="molecule type" value="Genomic_DNA"/>
</dbReference>
<dbReference type="AlphaFoldDB" id="A0AA39QX14"/>
<gene>
    <name evidence="4" type="ORF">JMJ35_007350</name>
</gene>
<reference evidence="4" key="1">
    <citation type="submission" date="2023-03" db="EMBL/GenBank/DDBJ databases">
        <title>Complete genome of Cladonia borealis.</title>
        <authorList>
            <person name="Park H."/>
        </authorList>
    </citation>
    <scope>NUCLEOTIDE SEQUENCE</scope>
    <source>
        <strain evidence="4">ANT050790</strain>
    </source>
</reference>
<comment type="subcellular location">
    <subcellularLocation>
        <location evidence="1">Mitochondrion</location>
    </subcellularLocation>
</comment>
<proteinExistence type="predicted"/>
<dbReference type="Pfam" id="PF07961">
    <property type="entry name" value="MBA1"/>
    <property type="match status" value="1"/>
</dbReference>
<organism evidence="4 5">
    <name type="scientific">Cladonia borealis</name>
    <dbReference type="NCBI Taxonomy" id="184061"/>
    <lineage>
        <taxon>Eukaryota</taxon>
        <taxon>Fungi</taxon>
        <taxon>Dikarya</taxon>
        <taxon>Ascomycota</taxon>
        <taxon>Pezizomycotina</taxon>
        <taxon>Lecanoromycetes</taxon>
        <taxon>OSLEUM clade</taxon>
        <taxon>Lecanoromycetidae</taxon>
        <taxon>Lecanorales</taxon>
        <taxon>Lecanorineae</taxon>
        <taxon>Cladoniaceae</taxon>
        <taxon>Cladonia</taxon>
    </lineage>
</organism>
<evidence type="ECO:0000256" key="2">
    <source>
        <dbReference type="ARBA" id="ARBA00022946"/>
    </source>
</evidence>
<accession>A0AA39QX14</accession>
<comment type="caution">
    <text evidence="4">The sequence shown here is derived from an EMBL/GenBank/DDBJ whole genome shotgun (WGS) entry which is preliminary data.</text>
</comment>
<sequence length="291" mass="34265">MSLQRARWRPLMPFLYPQRIARPARSLHFQPTNRNHAKVFKSMAVQIQKAANKQKEDIKNDLGLLQGHFVRPTGPRKPSPIWDWKRWKRLQWLWFKSKYFSVLTQLSYKFFIKKGKPRPTLDRRKIGPLAQTMYEEMYTVFARGDVQSLKGVCCDGLQASLRSKIDNRHPRERVNWTLHRYIGRPRIVSTRIGKLPFDESAIYQVVVKMKSMQSLEKIIREPGEKSDVVSDEKKGVPKKVTEYVVLQKSLLRGKEFQWKIWGMTEEMKPEDVLPEDTSYMARGMVRQDSAT</sequence>
<keyword evidence="5" id="KW-1185">Reference proteome</keyword>
<evidence type="ECO:0000313" key="4">
    <source>
        <dbReference type="EMBL" id="KAK0509956.1"/>
    </source>
</evidence>
<keyword evidence="3" id="KW-0496">Mitochondrion</keyword>
<keyword evidence="2" id="KW-0809">Transit peptide</keyword>
<dbReference type="Proteomes" id="UP001166286">
    <property type="component" value="Unassembled WGS sequence"/>
</dbReference>
<evidence type="ECO:0000313" key="5">
    <source>
        <dbReference type="Proteomes" id="UP001166286"/>
    </source>
</evidence>
<dbReference type="PANTHER" id="PTHR28554:SF1">
    <property type="entry name" value="LARGE RIBOSOMAL SUBUNIT PROTEIN ML45"/>
    <property type="match status" value="1"/>
</dbReference>
<protein>
    <recommendedName>
        <fullName evidence="6">Tim44-like domain-containing protein</fullName>
    </recommendedName>
</protein>
<evidence type="ECO:0000256" key="1">
    <source>
        <dbReference type="ARBA" id="ARBA00004173"/>
    </source>
</evidence>
<dbReference type="PANTHER" id="PTHR28554">
    <property type="entry name" value="39S RIBOSOMAL PROTEIN L45, MITOCHONDRIAL"/>
    <property type="match status" value="1"/>
</dbReference>
<dbReference type="GO" id="GO:0032979">
    <property type="term" value="P:protein insertion into mitochondrial inner membrane from matrix"/>
    <property type="evidence" value="ECO:0007669"/>
    <property type="project" value="InterPro"/>
</dbReference>